<dbReference type="Proteomes" id="UP001437256">
    <property type="component" value="Unassembled WGS sequence"/>
</dbReference>
<evidence type="ECO:0000313" key="1">
    <source>
        <dbReference type="EMBL" id="KAL0059770.1"/>
    </source>
</evidence>
<gene>
    <name evidence="1" type="ORF">AAF712_013457</name>
</gene>
<dbReference type="EMBL" id="JBBXMP010000207">
    <property type="protein sequence ID" value="KAL0059770.1"/>
    <property type="molecule type" value="Genomic_DNA"/>
</dbReference>
<evidence type="ECO:0000313" key="2">
    <source>
        <dbReference type="Proteomes" id="UP001437256"/>
    </source>
</evidence>
<reference evidence="1 2" key="1">
    <citation type="submission" date="2024-05" db="EMBL/GenBank/DDBJ databases">
        <title>A draft genome resource for the thread blight pathogen Marasmius tenuissimus strain MS-2.</title>
        <authorList>
            <person name="Yulfo-Soto G.E."/>
            <person name="Baruah I.K."/>
            <person name="Amoako-Attah I."/>
            <person name="Bukari Y."/>
            <person name="Meinhardt L.W."/>
            <person name="Bailey B.A."/>
            <person name="Cohen S.P."/>
        </authorList>
    </citation>
    <scope>NUCLEOTIDE SEQUENCE [LARGE SCALE GENOMIC DNA]</scope>
    <source>
        <strain evidence="1 2">MS-2</strain>
    </source>
</reference>
<protein>
    <submittedName>
        <fullName evidence="1">Uncharacterized protein</fullName>
    </submittedName>
</protein>
<name>A0ABR2ZEK1_9AGAR</name>
<sequence>MAWRKAIKSLSKDHLTEDETRQKQQYEDGLDAALEALENLQLEGTQCHESPPSPSLLRSTYEVAGSIAKDVVLLVGQLEDFESSSWTTAHTYGRLKQAIEMMDELSEVLATDGIVENIVKVVMMDRRALAPL</sequence>
<organism evidence="1 2">
    <name type="scientific">Marasmius tenuissimus</name>
    <dbReference type="NCBI Taxonomy" id="585030"/>
    <lineage>
        <taxon>Eukaryota</taxon>
        <taxon>Fungi</taxon>
        <taxon>Dikarya</taxon>
        <taxon>Basidiomycota</taxon>
        <taxon>Agaricomycotina</taxon>
        <taxon>Agaricomycetes</taxon>
        <taxon>Agaricomycetidae</taxon>
        <taxon>Agaricales</taxon>
        <taxon>Marasmiineae</taxon>
        <taxon>Marasmiaceae</taxon>
        <taxon>Marasmius</taxon>
    </lineage>
</organism>
<accession>A0ABR2ZEK1</accession>
<comment type="caution">
    <text evidence="1">The sequence shown here is derived from an EMBL/GenBank/DDBJ whole genome shotgun (WGS) entry which is preliminary data.</text>
</comment>
<proteinExistence type="predicted"/>
<keyword evidence="2" id="KW-1185">Reference proteome</keyword>